<keyword evidence="11 18" id="KW-0406">Ion transport</keyword>
<dbReference type="PROSITE" id="PS00022">
    <property type="entry name" value="EGF_1"/>
    <property type="match status" value="3"/>
</dbReference>
<keyword evidence="5 17" id="KW-0245">EGF-like domain</keyword>
<dbReference type="PRINTS" id="PR01078">
    <property type="entry name" value="AMINACHANNEL"/>
</dbReference>
<feature type="disulfide bond" evidence="17">
    <location>
        <begin position="199"/>
        <end position="216"/>
    </location>
</feature>
<keyword evidence="10" id="KW-0915">Sodium</keyword>
<organism evidence="20 21">
    <name type="scientific">Pristionchus entomophagus</name>
    <dbReference type="NCBI Taxonomy" id="358040"/>
    <lineage>
        <taxon>Eukaryota</taxon>
        <taxon>Metazoa</taxon>
        <taxon>Ecdysozoa</taxon>
        <taxon>Nematoda</taxon>
        <taxon>Chromadorea</taxon>
        <taxon>Rhabditida</taxon>
        <taxon>Rhabditina</taxon>
        <taxon>Diplogasteromorpha</taxon>
        <taxon>Diplogasteroidea</taxon>
        <taxon>Neodiplogasteridae</taxon>
        <taxon>Pristionchus</taxon>
    </lineage>
</organism>
<evidence type="ECO:0000256" key="6">
    <source>
        <dbReference type="ARBA" id="ARBA00022692"/>
    </source>
</evidence>
<feature type="domain" description="EGF-like" evidence="19">
    <location>
        <begin position="123"/>
        <end position="160"/>
    </location>
</feature>
<dbReference type="SMART" id="SM00181">
    <property type="entry name" value="EGF"/>
    <property type="match status" value="7"/>
</dbReference>
<keyword evidence="14" id="KW-0325">Glycoprotein</keyword>
<keyword evidence="12" id="KW-0472">Membrane</keyword>
<evidence type="ECO:0000256" key="3">
    <source>
        <dbReference type="ARBA" id="ARBA00022448"/>
    </source>
</evidence>
<dbReference type="EMBL" id="BTSX01000001">
    <property type="protein sequence ID" value="GMS80487.1"/>
    <property type="molecule type" value="Genomic_DNA"/>
</dbReference>
<evidence type="ECO:0000256" key="15">
    <source>
        <dbReference type="ARBA" id="ARBA00023201"/>
    </source>
</evidence>
<evidence type="ECO:0000259" key="19">
    <source>
        <dbReference type="PROSITE" id="PS50026"/>
    </source>
</evidence>
<evidence type="ECO:0000256" key="14">
    <source>
        <dbReference type="ARBA" id="ARBA00023180"/>
    </source>
</evidence>
<keyword evidence="21" id="KW-1185">Reference proteome</keyword>
<comment type="subcellular location">
    <subcellularLocation>
        <location evidence="1">Membrane</location>
        <topology evidence="1">Multi-pass membrane protein</topology>
    </subcellularLocation>
</comment>
<dbReference type="PROSITE" id="PS01186">
    <property type="entry name" value="EGF_2"/>
    <property type="match status" value="1"/>
</dbReference>
<evidence type="ECO:0000256" key="10">
    <source>
        <dbReference type="ARBA" id="ARBA00023053"/>
    </source>
</evidence>
<dbReference type="InterPro" id="IPR000742">
    <property type="entry name" value="EGF"/>
</dbReference>
<dbReference type="GO" id="GO:0005272">
    <property type="term" value="F:sodium channel activity"/>
    <property type="evidence" value="ECO:0007669"/>
    <property type="project" value="UniProtKB-KW"/>
</dbReference>
<dbReference type="Pfam" id="PF00858">
    <property type="entry name" value="ASC"/>
    <property type="match status" value="1"/>
</dbReference>
<feature type="disulfide bond" evidence="17">
    <location>
        <begin position="258"/>
        <end position="267"/>
    </location>
</feature>
<dbReference type="AlphaFoldDB" id="A0AAV5SB23"/>
<evidence type="ECO:0000256" key="5">
    <source>
        <dbReference type="ARBA" id="ARBA00022536"/>
    </source>
</evidence>
<dbReference type="InterPro" id="IPR001873">
    <property type="entry name" value="ENaC"/>
</dbReference>
<evidence type="ECO:0000256" key="1">
    <source>
        <dbReference type="ARBA" id="ARBA00004141"/>
    </source>
</evidence>
<evidence type="ECO:0000256" key="9">
    <source>
        <dbReference type="ARBA" id="ARBA00022989"/>
    </source>
</evidence>
<comment type="similarity">
    <text evidence="2 18">Belongs to the amiloride-sensitive sodium channel (TC 1.A.6) family.</text>
</comment>
<sequence length="587" mass="64678">VNQTFPPVGCQNFGVCASGITVTPNYNCETCKCNAGYGGDRCENVIPVDICASNPCTGVKSMCLPHTTGKYECICPNGAIGADCSINACLPTSCQNGGRCLTLTPVVFKCICPPGLFGYFCELRNPCAGVDCGRGYCQVMDPQTFYCVCPPDGTYGRYCMTAPGIDLCDLQITCYCHYGWGYGGETSALWPMPCDGVTCSGRGQCQYVPGQTEHFCLCDYGWTGANCETQTFCGLTPWWCKNGGDCVDNPDGTYYCNCLSNYYEERCRGYDVCQATTCSGRGKCDQELQPEVMVMKCACDNWYAGLDCSDDSPQKLVDAYGVENYLKIKALVDDKTSNNALFLTSIPFMVMQLEPPIREGLGYQIDELITHVEFEGMTLNASEVFEFFMDNSLGNCYTFGSSNINSTFSLRSTGFESGLRVRVGSTVNESLSWDEKSACTVFVHESTKTISSESINYNPIPGDLTRMVVQQETYSRLRMGSLFSMACARTPNDVNSFYTTGGYTIEACFRSCYQDMAQKMCGCMDPRYNMKTNATKCQFAQFDCCESIIPSRGDPSTWNECFCPPACDERQFNVVMTSSSIEDDCEY</sequence>
<dbReference type="InterPro" id="IPR001881">
    <property type="entry name" value="EGF-like_Ca-bd_dom"/>
</dbReference>
<evidence type="ECO:0000256" key="11">
    <source>
        <dbReference type="ARBA" id="ARBA00023065"/>
    </source>
</evidence>
<keyword evidence="8" id="KW-0677">Repeat</keyword>
<accession>A0AAV5SB23</accession>
<dbReference type="SMART" id="SM00179">
    <property type="entry name" value="EGF_CA"/>
    <property type="match status" value="2"/>
</dbReference>
<keyword evidence="7" id="KW-0732">Signal</keyword>
<proteinExistence type="inferred from homology"/>
<evidence type="ECO:0000256" key="7">
    <source>
        <dbReference type="ARBA" id="ARBA00022729"/>
    </source>
</evidence>
<feature type="domain" description="EGF-like" evidence="19">
    <location>
        <begin position="85"/>
        <end position="122"/>
    </location>
</feature>
<evidence type="ECO:0000256" key="12">
    <source>
        <dbReference type="ARBA" id="ARBA00023136"/>
    </source>
</evidence>
<feature type="disulfide bond" evidence="17">
    <location>
        <begin position="218"/>
        <end position="227"/>
    </location>
</feature>
<keyword evidence="13 17" id="KW-1015">Disulfide bond</keyword>
<comment type="caution">
    <text evidence="20">The sequence shown here is derived from an EMBL/GenBank/DDBJ whole genome shotgun (WGS) entry which is preliminary data.</text>
</comment>
<dbReference type="Gene3D" id="2.10.25.10">
    <property type="entry name" value="Laminin"/>
    <property type="match status" value="3"/>
</dbReference>
<keyword evidence="16 18" id="KW-0407">Ion channel</keyword>
<comment type="caution">
    <text evidence="17">Lacks conserved residue(s) required for the propagation of feature annotation.</text>
</comment>
<dbReference type="Pfam" id="PF00008">
    <property type="entry name" value="EGF"/>
    <property type="match status" value="1"/>
</dbReference>
<dbReference type="SUPFAM" id="SSF57196">
    <property type="entry name" value="EGF/Laminin"/>
    <property type="match status" value="2"/>
</dbReference>
<feature type="domain" description="EGF-like" evidence="19">
    <location>
        <begin position="229"/>
        <end position="268"/>
    </location>
</feature>
<dbReference type="PANTHER" id="PTHR12916:SF4">
    <property type="entry name" value="UNINFLATABLE, ISOFORM C"/>
    <property type="match status" value="1"/>
</dbReference>
<protein>
    <recommendedName>
        <fullName evidence="19">EGF-like domain-containing protein</fullName>
    </recommendedName>
</protein>
<evidence type="ECO:0000256" key="18">
    <source>
        <dbReference type="RuleBase" id="RU000679"/>
    </source>
</evidence>
<name>A0AAV5SB23_9BILA</name>
<dbReference type="GO" id="GO:0005509">
    <property type="term" value="F:calcium ion binding"/>
    <property type="evidence" value="ECO:0007669"/>
    <property type="project" value="InterPro"/>
</dbReference>
<dbReference type="PANTHER" id="PTHR12916">
    <property type="entry name" value="CYTOCHROME C OXIDASE POLYPEPTIDE VIC-2"/>
    <property type="match status" value="1"/>
</dbReference>
<feature type="domain" description="EGF-like" evidence="19">
    <location>
        <begin position="269"/>
        <end position="309"/>
    </location>
</feature>
<dbReference type="GO" id="GO:0016020">
    <property type="term" value="C:membrane"/>
    <property type="evidence" value="ECO:0007669"/>
    <property type="project" value="UniProtKB-SubCell"/>
</dbReference>
<evidence type="ECO:0000256" key="2">
    <source>
        <dbReference type="ARBA" id="ARBA00007193"/>
    </source>
</evidence>
<feature type="disulfide bond" evidence="17">
    <location>
        <begin position="127"/>
        <end position="137"/>
    </location>
</feature>
<evidence type="ECO:0000256" key="17">
    <source>
        <dbReference type="PROSITE-ProRule" id="PRU00076"/>
    </source>
</evidence>
<dbReference type="Proteomes" id="UP001432027">
    <property type="component" value="Unassembled WGS sequence"/>
</dbReference>
<evidence type="ECO:0000256" key="8">
    <source>
        <dbReference type="ARBA" id="ARBA00022737"/>
    </source>
</evidence>
<evidence type="ECO:0000256" key="4">
    <source>
        <dbReference type="ARBA" id="ARBA00022461"/>
    </source>
</evidence>
<keyword evidence="4 18" id="KW-0894">Sodium channel</keyword>
<reference evidence="20" key="1">
    <citation type="submission" date="2023-10" db="EMBL/GenBank/DDBJ databases">
        <title>Genome assembly of Pristionchus species.</title>
        <authorList>
            <person name="Yoshida K."/>
            <person name="Sommer R.J."/>
        </authorList>
    </citation>
    <scope>NUCLEOTIDE SEQUENCE</scope>
    <source>
        <strain evidence="20">RS0144</strain>
    </source>
</reference>
<feature type="disulfide bond" evidence="17">
    <location>
        <begin position="112"/>
        <end position="121"/>
    </location>
</feature>
<evidence type="ECO:0000256" key="13">
    <source>
        <dbReference type="ARBA" id="ARBA00023157"/>
    </source>
</evidence>
<keyword evidence="9" id="KW-1133">Transmembrane helix</keyword>
<feature type="disulfide bond" evidence="17">
    <location>
        <begin position="299"/>
        <end position="308"/>
    </location>
</feature>
<keyword evidence="6 18" id="KW-0812">Transmembrane</keyword>
<dbReference type="PROSITE" id="PS50026">
    <property type="entry name" value="EGF_3"/>
    <property type="match status" value="5"/>
</dbReference>
<evidence type="ECO:0000256" key="16">
    <source>
        <dbReference type="ARBA" id="ARBA00023303"/>
    </source>
</evidence>
<feature type="non-terminal residue" evidence="20">
    <location>
        <position position="1"/>
    </location>
</feature>
<feature type="domain" description="EGF-like" evidence="19">
    <location>
        <begin position="190"/>
        <end position="228"/>
    </location>
</feature>
<gene>
    <name evidence="20" type="ORF">PENTCL1PPCAC_2662</name>
</gene>
<dbReference type="Gene3D" id="1.10.287.820">
    <property type="entry name" value="Acid-sensing ion channel domain"/>
    <property type="match status" value="1"/>
</dbReference>
<keyword evidence="3 18" id="KW-0813">Transport</keyword>
<evidence type="ECO:0000313" key="20">
    <source>
        <dbReference type="EMBL" id="GMS80487.1"/>
    </source>
</evidence>
<keyword evidence="15 18" id="KW-0739">Sodium transport</keyword>
<evidence type="ECO:0000313" key="21">
    <source>
        <dbReference type="Proteomes" id="UP001432027"/>
    </source>
</evidence>